<dbReference type="Gene3D" id="1.20.58.2140">
    <property type="match status" value="1"/>
</dbReference>
<dbReference type="InterPro" id="IPR002848">
    <property type="entry name" value="Translin_fam"/>
</dbReference>
<dbReference type="InterPro" id="IPR036081">
    <property type="entry name" value="Translin_sf"/>
</dbReference>
<dbReference type="GO" id="GO:0043565">
    <property type="term" value="F:sequence-specific DNA binding"/>
    <property type="evidence" value="ECO:0007669"/>
    <property type="project" value="InterPro"/>
</dbReference>
<proteinExistence type="predicted"/>
<name>A0A0W8FED9_9ZZZZ</name>
<dbReference type="PANTHER" id="PTHR10741">
    <property type="entry name" value="TRANSLIN AND TRANSLIN ASSOCIATED PROTEIN X"/>
    <property type="match status" value="1"/>
</dbReference>
<reference evidence="1" key="1">
    <citation type="journal article" date="2015" name="Proc. Natl. Acad. Sci. U.S.A.">
        <title>Networks of energetic and metabolic interactions define dynamics in microbial communities.</title>
        <authorList>
            <person name="Embree M."/>
            <person name="Liu J.K."/>
            <person name="Al-Bassam M.M."/>
            <person name="Zengler K."/>
        </authorList>
    </citation>
    <scope>NUCLEOTIDE SEQUENCE</scope>
</reference>
<sequence length="208" mass="23729">MSGPSTFENISEGLLRSFDDKDRAREEALSLSRRVIRLCSSSIRSMHRNEFPAAKRLVDEAAEELEKIRELLGNHQDVRYAGFVDGAEQEYAEAISVYSIITRNEILTPAEVGVELANYLAGLGDVCGELRRHILDLIRSGRAKDGEYFLEVMEEIYYLLMLFDYPDAITRGLRRKSDLARSMLERTRGDLTNALEISRMESLFLKTK</sequence>
<protein>
    <recommendedName>
        <fullName evidence="2">Translin family protein</fullName>
    </recommendedName>
</protein>
<organism evidence="1">
    <name type="scientific">hydrocarbon metagenome</name>
    <dbReference type="NCBI Taxonomy" id="938273"/>
    <lineage>
        <taxon>unclassified sequences</taxon>
        <taxon>metagenomes</taxon>
        <taxon>ecological metagenomes</taxon>
    </lineage>
</organism>
<dbReference type="EMBL" id="LNQE01001369">
    <property type="protein sequence ID" value="KUG18707.1"/>
    <property type="molecule type" value="Genomic_DNA"/>
</dbReference>
<dbReference type="CDD" id="cd14820">
    <property type="entry name" value="TRAX"/>
    <property type="match status" value="1"/>
</dbReference>
<evidence type="ECO:0008006" key="2">
    <source>
        <dbReference type="Google" id="ProtNLM"/>
    </source>
</evidence>
<comment type="caution">
    <text evidence="1">The sequence shown here is derived from an EMBL/GenBank/DDBJ whole genome shotgun (WGS) entry which is preliminary data.</text>
</comment>
<dbReference type="SUPFAM" id="SSF74784">
    <property type="entry name" value="Translin"/>
    <property type="match status" value="1"/>
</dbReference>
<gene>
    <name evidence="1" type="ORF">ASZ90_011635</name>
</gene>
<accession>A0A0W8FED9</accession>
<dbReference type="Pfam" id="PF01997">
    <property type="entry name" value="Translin"/>
    <property type="match status" value="1"/>
</dbReference>
<evidence type="ECO:0000313" key="1">
    <source>
        <dbReference type="EMBL" id="KUG18707.1"/>
    </source>
</evidence>
<dbReference type="AlphaFoldDB" id="A0A0W8FED9"/>